<dbReference type="EMBL" id="NPDN01000010">
    <property type="protein sequence ID" value="PJZ24128.1"/>
    <property type="molecule type" value="Genomic_DNA"/>
</dbReference>
<dbReference type="InterPro" id="IPR007627">
    <property type="entry name" value="RNA_pol_sigma70_r2"/>
</dbReference>
<dbReference type="Pfam" id="PF04542">
    <property type="entry name" value="Sigma70_r2"/>
    <property type="match status" value="1"/>
</dbReference>
<evidence type="ECO:0000313" key="8">
    <source>
        <dbReference type="EMBL" id="PJZ24128.1"/>
    </source>
</evidence>
<keyword evidence="2" id="KW-0805">Transcription regulation</keyword>
<dbReference type="GO" id="GO:0016987">
    <property type="term" value="F:sigma factor activity"/>
    <property type="evidence" value="ECO:0007669"/>
    <property type="project" value="UniProtKB-KW"/>
</dbReference>
<dbReference type="PANTHER" id="PTHR43133:SF8">
    <property type="entry name" value="RNA POLYMERASE SIGMA FACTOR HI_1459-RELATED"/>
    <property type="match status" value="1"/>
</dbReference>
<proteinExistence type="inferred from homology"/>
<evidence type="ECO:0000256" key="1">
    <source>
        <dbReference type="ARBA" id="ARBA00010641"/>
    </source>
</evidence>
<dbReference type="GO" id="GO:0006352">
    <property type="term" value="P:DNA-templated transcription initiation"/>
    <property type="evidence" value="ECO:0007669"/>
    <property type="project" value="InterPro"/>
</dbReference>
<comment type="similarity">
    <text evidence="1">Belongs to the sigma-70 factor family. ECF subfamily.</text>
</comment>
<feature type="domain" description="RNA polymerase sigma factor 70 region 4 type 2" evidence="7">
    <location>
        <begin position="112"/>
        <end position="157"/>
    </location>
</feature>
<organism evidence="8 9">
    <name type="scientific">Leptospira hartskeerlii</name>
    <dbReference type="NCBI Taxonomy" id="2023177"/>
    <lineage>
        <taxon>Bacteria</taxon>
        <taxon>Pseudomonadati</taxon>
        <taxon>Spirochaetota</taxon>
        <taxon>Spirochaetia</taxon>
        <taxon>Leptospirales</taxon>
        <taxon>Leptospiraceae</taxon>
        <taxon>Leptospira</taxon>
    </lineage>
</organism>
<dbReference type="PANTHER" id="PTHR43133">
    <property type="entry name" value="RNA POLYMERASE ECF-TYPE SIGMA FACTO"/>
    <property type="match status" value="1"/>
</dbReference>
<evidence type="ECO:0000256" key="3">
    <source>
        <dbReference type="ARBA" id="ARBA00023082"/>
    </source>
</evidence>
<evidence type="ECO:0000313" key="9">
    <source>
        <dbReference type="Proteomes" id="UP000232196"/>
    </source>
</evidence>
<sequence>MGSLDTIYRRERDRILAWVRSRVTDPEEAEDLLQESFLTAVTELDSAGSIEYLLAYVYAVLRNKVGDWYRFKKAGKYSNSRLEQEFFLEDALPDKAAGPEKEFYRSLVLQELAIALEELPEEQKSAFVENVFEGKSFREISEATGIPEGTLSARKSYAKDFLAKRLKDLKVFFLEEF</sequence>
<dbReference type="Gene3D" id="1.10.1740.10">
    <property type="match status" value="1"/>
</dbReference>
<dbReference type="SUPFAM" id="SSF88659">
    <property type="entry name" value="Sigma3 and sigma4 domains of RNA polymerase sigma factors"/>
    <property type="match status" value="1"/>
</dbReference>
<name>A0A2M9X8V0_9LEPT</name>
<evidence type="ECO:0000259" key="6">
    <source>
        <dbReference type="Pfam" id="PF04542"/>
    </source>
</evidence>
<dbReference type="OrthoDB" id="9795666at2"/>
<dbReference type="Gene3D" id="1.10.10.10">
    <property type="entry name" value="Winged helix-like DNA-binding domain superfamily/Winged helix DNA-binding domain"/>
    <property type="match status" value="1"/>
</dbReference>
<gene>
    <name evidence="8" type="ORF">CH357_17410</name>
</gene>
<comment type="caution">
    <text evidence="8">The sequence shown here is derived from an EMBL/GenBank/DDBJ whole genome shotgun (WGS) entry which is preliminary data.</text>
</comment>
<evidence type="ECO:0000256" key="5">
    <source>
        <dbReference type="ARBA" id="ARBA00023163"/>
    </source>
</evidence>
<keyword evidence="3" id="KW-0731">Sigma factor</keyword>
<dbReference type="RefSeq" id="WP_100708046.1">
    <property type="nucleotide sequence ID" value="NZ_NPDL01000001.1"/>
</dbReference>
<dbReference type="InterPro" id="IPR013325">
    <property type="entry name" value="RNA_pol_sigma_r2"/>
</dbReference>
<dbReference type="InterPro" id="IPR039425">
    <property type="entry name" value="RNA_pol_sigma-70-like"/>
</dbReference>
<keyword evidence="5" id="KW-0804">Transcription</keyword>
<protein>
    <submittedName>
        <fullName evidence="8">RNA polymerase subunit sigma-24</fullName>
    </submittedName>
</protein>
<dbReference type="AlphaFoldDB" id="A0A2M9X8V0"/>
<keyword evidence="9" id="KW-1185">Reference proteome</keyword>
<evidence type="ECO:0000256" key="2">
    <source>
        <dbReference type="ARBA" id="ARBA00023015"/>
    </source>
</evidence>
<reference evidence="8 9" key="1">
    <citation type="submission" date="2017-07" db="EMBL/GenBank/DDBJ databases">
        <title>Leptospira spp. isolated from tropical soils.</title>
        <authorList>
            <person name="Thibeaux R."/>
            <person name="Iraola G."/>
            <person name="Ferres I."/>
            <person name="Bierque E."/>
            <person name="Girault D."/>
            <person name="Soupe-Gilbert M.-E."/>
            <person name="Picardeau M."/>
            <person name="Goarant C."/>
        </authorList>
    </citation>
    <scope>NUCLEOTIDE SEQUENCE [LARGE SCALE GENOMIC DNA]</scope>
    <source>
        <strain evidence="8 9">MCA1-C-A1</strain>
    </source>
</reference>
<feature type="domain" description="RNA polymerase sigma-70 region 2" evidence="6">
    <location>
        <begin position="7"/>
        <end position="72"/>
    </location>
</feature>
<dbReference type="InterPro" id="IPR013324">
    <property type="entry name" value="RNA_pol_sigma_r3/r4-like"/>
</dbReference>
<dbReference type="GO" id="GO:0003677">
    <property type="term" value="F:DNA binding"/>
    <property type="evidence" value="ECO:0007669"/>
    <property type="project" value="UniProtKB-KW"/>
</dbReference>
<accession>A0A2M9X8V0</accession>
<keyword evidence="4" id="KW-0238">DNA-binding</keyword>
<dbReference type="InterPro" id="IPR013249">
    <property type="entry name" value="RNA_pol_sigma70_r4_t2"/>
</dbReference>
<evidence type="ECO:0000256" key="4">
    <source>
        <dbReference type="ARBA" id="ARBA00023125"/>
    </source>
</evidence>
<evidence type="ECO:0000259" key="7">
    <source>
        <dbReference type="Pfam" id="PF08281"/>
    </source>
</evidence>
<dbReference type="SUPFAM" id="SSF88946">
    <property type="entry name" value="Sigma2 domain of RNA polymerase sigma factors"/>
    <property type="match status" value="1"/>
</dbReference>
<dbReference type="InterPro" id="IPR014284">
    <property type="entry name" value="RNA_pol_sigma-70_dom"/>
</dbReference>
<dbReference type="InterPro" id="IPR036388">
    <property type="entry name" value="WH-like_DNA-bd_sf"/>
</dbReference>
<dbReference type="Proteomes" id="UP000232196">
    <property type="component" value="Unassembled WGS sequence"/>
</dbReference>
<dbReference type="Pfam" id="PF08281">
    <property type="entry name" value="Sigma70_r4_2"/>
    <property type="match status" value="1"/>
</dbReference>
<dbReference type="NCBIfam" id="TIGR02937">
    <property type="entry name" value="sigma70-ECF"/>
    <property type="match status" value="1"/>
</dbReference>